<name>A0A1X7T298_AMPQE</name>
<dbReference type="PANTHER" id="PTHR21074">
    <property type="entry name" value="IQ AND UBIQUITIN-LIKE DOMAIN-CONTAINING PROTEIN"/>
    <property type="match status" value="1"/>
</dbReference>
<evidence type="ECO:0000256" key="1">
    <source>
        <dbReference type="SAM" id="Coils"/>
    </source>
</evidence>
<feature type="domain" description="Fibronectin type-III" evidence="4">
    <location>
        <begin position="768"/>
        <end position="859"/>
    </location>
</feature>
<dbReference type="CDD" id="cd00063">
    <property type="entry name" value="FN3"/>
    <property type="match status" value="1"/>
</dbReference>
<evidence type="ECO:0000259" key="4">
    <source>
        <dbReference type="PROSITE" id="PS50853"/>
    </source>
</evidence>
<dbReference type="InterPro" id="IPR000626">
    <property type="entry name" value="Ubiquitin-like_dom"/>
</dbReference>
<dbReference type="InterPro" id="IPR013783">
    <property type="entry name" value="Ig-like_fold"/>
</dbReference>
<feature type="region of interest" description="Disordered" evidence="2">
    <location>
        <begin position="1"/>
        <end position="22"/>
    </location>
</feature>
<evidence type="ECO:0000259" key="3">
    <source>
        <dbReference type="PROSITE" id="PS50053"/>
    </source>
</evidence>
<dbReference type="GO" id="GO:0030317">
    <property type="term" value="P:flagellated sperm motility"/>
    <property type="evidence" value="ECO:0007669"/>
    <property type="project" value="TreeGrafter"/>
</dbReference>
<evidence type="ECO:0008006" key="6">
    <source>
        <dbReference type="Google" id="ProtNLM"/>
    </source>
</evidence>
<keyword evidence="1" id="KW-0175">Coiled coil</keyword>
<dbReference type="InterPro" id="IPR003961">
    <property type="entry name" value="FN3_dom"/>
</dbReference>
<dbReference type="PANTHER" id="PTHR21074:SF0">
    <property type="entry name" value="IQ AND UBIQUITIN-LIKE DOMAIN-CONTAINING PROTEIN"/>
    <property type="match status" value="1"/>
</dbReference>
<dbReference type="InterPro" id="IPR037695">
    <property type="entry name" value="IQUB"/>
</dbReference>
<dbReference type="GO" id="GO:0060271">
    <property type="term" value="P:cilium assembly"/>
    <property type="evidence" value="ECO:0007669"/>
    <property type="project" value="TreeGrafter"/>
</dbReference>
<dbReference type="InterPro" id="IPR036116">
    <property type="entry name" value="FN3_sf"/>
</dbReference>
<feature type="coiled-coil region" evidence="1">
    <location>
        <begin position="105"/>
        <end position="156"/>
    </location>
</feature>
<dbReference type="GO" id="GO:0031514">
    <property type="term" value="C:motile cilium"/>
    <property type="evidence" value="ECO:0007669"/>
    <property type="project" value="TreeGrafter"/>
</dbReference>
<dbReference type="AlphaFoldDB" id="A0A1X7T298"/>
<feature type="domain" description="Ubiquitin-like" evidence="3">
    <location>
        <begin position="24"/>
        <end position="96"/>
    </location>
</feature>
<dbReference type="SMART" id="SM00060">
    <property type="entry name" value="FN3"/>
    <property type="match status" value="1"/>
</dbReference>
<evidence type="ECO:0000313" key="5">
    <source>
        <dbReference type="EnsemblMetazoa" id="Aqu2.1.08581_001"/>
    </source>
</evidence>
<sequence length="1090" mass="121963">MATVEASVPSAEPQEEGESTEDKVEVVFAIENSSEDVKDLFSLSDSVQKLKEYLSQKFGNSSDTFILSLDGETLSNNATVDQFGVVAGSSIELQVKILTPLALPVSKEEEEEEKLKKEKEREEEELGYDERIFTVQVRLAQEMKELLVKMEKARIKKPFLGGYRDKQTGQEYHHASAQTLPRRKPDTGIAMFERDTQTVFTRNCYQQVMVDAATQMNQTGCYITSVTDKIKIPGPYETADEYHGKILKKIIILQSHWRRWLATKYVNAVREEKLMRELWEREEALRKQREREARRKAEFERRMNPRTKKDFDLLYHALEMWRKDELERINNTTAGPERKAALCMLLEQEATLIASIGRHKVVADVENQDKQVKQFLEAESDLRYLIENIWAGQSAVSGEKDLFELILVRWNITEHWSPWNCILLTTDEARAHVKLDDPEKAYSSQFTDKIRQRHILARNYFTQIPGMMEEMSTKVKELPLPRPKERIIVVRQHPQEQHQQLTLWEQEQLSNCRMYPVLLTTVFLLSVSKVISECPPTSGIYLRHNGNCYTNGSYFPDSSIRPTPIECGLPGETLNGGQWIGPKGVVPCSGGGNNQNVRCTGSGAHLSVFINPPSFLGAPGDGQYMCCLPTNCSTPGTNIITATIFRFAEIESFTVTDLPSDMTVYPQEYKLNCTKIGFNRYDISMSIGSTALADHTNCFDPDNNCGGTVLNGAVENTVSHAVTVTWDGMTVSSGSISQSTTGDQMYQCRVADHPDGNEIRIRNVTIKAPSIAPFLTEVSETATTITVSWTALDSSDADGYVVYVTTDTDTVETVQVEGSSNNTITLNGLRGGTTYSITVRAYQQLLGPANVSFTHCQQKGIYLAYDRNCYSNGSYFWDSSVNSFTKPISCVLPGTSLTTGQWVRVADPDDPVDCNSNNASDPFRCSSVTSPIILNLYLAEGLAAAQEGWYKCCLPTDCSEPNTNIIFANIFRFAEIESFTVADLPSDMTVYPQEYKLNCTKIGFYLYGISMSIGSTALASYTNCDDRKSNCNGTVLVSSTNTVRYTVTITWDGMTVSSGSISQSTTGDQMYQCVVQVTDQPTKTRNATIK</sequence>
<evidence type="ECO:0000256" key="2">
    <source>
        <dbReference type="SAM" id="MobiDB-lite"/>
    </source>
</evidence>
<dbReference type="InParanoid" id="A0A1X7T298"/>
<dbReference type="SUPFAM" id="SSF54236">
    <property type="entry name" value="Ubiquitin-like"/>
    <property type="match status" value="1"/>
</dbReference>
<proteinExistence type="predicted"/>
<dbReference type="GO" id="GO:0001669">
    <property type="term" value="C:acrosomal vesicle"/>
    <property type="evidence" value="ECO:0007669"/>
    <property type="project" value="TreeGrafter"/>
</dbReference>
<dbReference type="CDD" id="cd17039">
    <property type="entry name" value="Ubl_ubiquitin_like"/>
    <property type="match status" value="1"/>
</dbReference>
<dbReference type="OrthoDB" id="10265862at2759"/>
<dbReference type="Pfam" id="PF00041">
    <property type="entry name" value="fn3"/>
    <property type="match status" value="1"/>
</dbReference>
<accession>A0A1X7T298</accession>
<dbReference type="PROSITE" id="PS50853">
    <property type="entry name" value="FN3"/>
    <property type="match status" value="1"/>
</dbReference>
<dbReference type="SUPFAM" id="SSF49265">
    <property type="entry name" value="Fibronectin type III"/>
    <property type="match status" value="1"/>
</dbReference>
<dbReference type="eggNOG" id="ENOG502QRQT">
    <property type="taxonomic scope" value="Eukaryota"/>
</dbReference>
<dbReference type="EnsemblMetazoa" id="Aqu2.1.08581_001">
    <property type="protein sequence ID" value="Aqu2.1.08581_001"/>
    <property type="gene ID" value="Aqu2.1.08581"/>
</dbReference>
<dbReference type="Gene3D" id="2.60.40.10">
    <property type="entry name" value="Immunoglobulins"/>
    <property type="match status" value="1"/>
</dbReference>
<protein>
    <recommendedName>
        <fullName evidence="6">Fibronectin type-III domain-containing protein</fullName>
    </recommendedName>
</protein>
<dbReference type="Pfam" id="PF00240">
    <property type="entry name" value="ubiquitin"/>
    <property type="match status" value="1"/>
</dbReference>
<dbReference type="PROSITE" id="PS50053">
    <property type="entry name" value="UBIQUITIN_2"/>
    <property type="match status" value="1"/>
</dbReference>
<dbReference type="STRING" id="400682.A0A1X7T298"/>
<organism evidence="5">
    <name type="scientific">Amphimedon queenslandica</name>
    <name type="common">Sponge</name>
    <dbReference type="NCBI Taxonomy" id="400682"/>
    <lineage>
        <taxon>Eukaryota</taxon>
        <taxon>Metazoa</taxon>
        <taxon>Porifera</taxon>
        <taxon>Demospongiae</taxon>
        <taxon>Heteroscleromorpha</taxon>
        <taxon>Haplosclerida</taxon>
        <taxon>Niphatidae</taxon>
        <taxon>Amphimedon</taxon>
    </lineage>
</organism>
<dbReference type="InterPro" id="IPR029071">
    <property type="entry name" value="Ubiquitin-like_domsf"/>
</dbReference>
<reference evidence="5" key="1">
    <citation type="submission" date="2017-05" db="UniProtKB">
        <authorList>
            <consortium name="EnsemblMetazoa"/>
        </authorList>
    </citation>
    <scope>IDENTIFICATION</scope>
</reference>